<sequence length="104" mass="11330">MSDVQAIMAVMRDKFDSEAAQDLDATLQFNLNDGGEFFAIIKQATIDVVEGKQDDPTVILMMESDTLSDILEGQADGMTCFMTGQLQVEGDMMLAGQITELFPA</sequence>
<dbReference type="EMBL" id="JAMFLX010000002">
    <property type="protein sequence ID" value="MCL6268821.1"/>
    <property type="molecule type" value="Genomic_DNA"/>
</dbReference>
<accession>A0ABT0PC37</accession>
<feature type="domain" description="SCP2" evidence="1">
    <location>
        <begin position="13"/>
        <end position="102"/>
    </location>
</feature>
<dbReference type="Pfam" id="PF02036">
    <property type="entry name" value="SCP2"/>
    <property type="match status" value="1"/>
</dbReference>
<dbReference type="Gene3D" id="3.30.1050.10">
    <property type="entry name" value="SCP2 sterol-binding domain"/>
    <property type="match status" value="1"/>
</dbReference>
<protein>
    <submittedName>
        <fullName evidence="2">SCP2 sterol-binding domain-containing protein</fullName>
    </submittedName>
</protein>
<dbReference type="SUPFAM" id="SSF55718">
    <property type="entry name" value="SCP-like"/>
    <property type="match status" value="1"/>
</dbReference>
<proteinExistence type="predicted"/>
<dbReference type="InterPro" id="IPR003033">
    <property type="entry name" value="SCP2_sterol-bd_dom"/>
</dbReference>
<dbReference type="InterPro" id="IPR036527">
    <property type="entry name" value="SCP2_sterol-bd_dom_sf"/>
</dbReference>
<dbReference type="Proteomes" id="UP001203338">
    <property type="component" value="Unassembled WGS sequence"/>
</dbReference>
<keyword evidence="3" id="KW-1185">Reference proteome</keyword>
<gene>
    <name evidence="2" type="ORF">M3P05_02505</name>
</gene>
<name>A0ABT0PC37_9GAMM</name>
<evidence type="ECO:0000313" key="2">
    <source>
        <dbReference type="EMBL" id="MCL6268821.1"/>
    </source>
</evidence>
<organism evidence="2 3">
    <name type="scientific">Parendozoicomonas callyspongiae</name>
    <dbReference type="NCBI Taxonomy" id="2942213"/>
    <lineage>
        <taxon>Bacteria</taxon>
        <taxon>Pseudomonadati</taxon>
        <taxon>Pseudomonadota</taxon>
        <taxon>Gammaproteobacteria</taxon>
        <taxon>Oceanospirillales</taxon>
        <taxon>Endozoicomonadaceae</taxon>
        <taxon>Parendozoicomonas</taxon>
    </lineage>
</organism>
<comment type="caution">
    <text evidence="2">The sequence shown here is derived from an EMBL/GenBank/DDBJ whole genome shotgun (WGS) entry which is preliminary data.</text>
</comment>
<dbReference type="RefSeq" id="WP_249697651.1">
    <property type="nucleotide sequence ID" value="NZ_JAMFLX010000002.1"/>
</dbReference>
<evidence type="ECO:0000313" key="3">
    <source>
        <dbReference type="Proteomes" id="UP001203338"/>
    </source>
</evidence>
<evidence type="ECO:0000259" key="1">
    <source>
        <dbReference type="Pfam" id="PF02036"/>
    </source>
</evidence>
<reference evidence="2 3" key="1">
    <citation type="submission" date="2022-05" db="EMBL/GenBank/DDBJ databases">
        <authorList>
            <person name="Park J.-S."/>
        </authorList>
    </citation>
    <scope>NUCLEOTIDE SEQUENCE [LARGE SCALE GENOMIC DNA]</scope>
    <source>
        <strain evidence="2 3">2012CJ34-2</strain>
    </source>
</reference>